<sequence length="141" mass="16012">MLQFLKWGGLTIVAVLILCWLFIWFVASGVNETITYTEKDFFKYHTLTNKDIAQAPRISDEYYFESHPGDGYEPTNSITFKGATGIAPLKVYLKEMGYIRDGRSLGEMEIWLKPGQSSGNQFYLYFNAATGDAELTKVLNN</sequence>
<comment type="caution">
    <text evidence="2">The sequence shown here is derived from an EMBL/GenBank/DDBJ whole genome shotgun (WGS) entry which is preliminary data.</text>
</comment>
<organism evidence="2 3">
    <name type="scientific">Trabulsiella odontotermitis</name>
    <dbReference type="NCBI Taxonomy" id="379893"/>
    <lineage>
        <taxon>Bacteria</taxon>
        <taxon>Pseudomonadati</taxon>
        <taxon>Pseudomonadota</taxon>
        <taxon>Gammaproteobacteria</taxon>
        <taxon>Enterobacterales</taxon>
        <taxon>Enterobacteriaceae</taxon>
        <taxon>Trabulsiella</taxon>
    </lineage>
</organism>
<proteinExistence type="predicted"/>
<evidence type="ECO:0000313" key="2">
    <source>
        <dbReference type="EMBL" id="KNC94342.1"/>
    </source>
</evidence>
<evidence type="ECO:0000256" key="1">
    <source>
        <dbReference type="SAM" id="Phobius"/>
    </source>
</evidence>
<gene>
    <name evidence="2" type="ORF">GM31_15015</name>
</gene>
<reference evidence="2 3" key="1">
    <citation type="journal article" date="2015" name="Appl. Environ. Microbiol.">
        <title>The Enterobacterium Trabulsiella odontotermitis Presents Novel Adaptations Related to Its Association with Fungus-Growing Termites.</title>
        <authorList>
            <person name="Sapountzis P."/>
            <person name="Gruntjes T."/>
            <person name="Otani S."/>
            <person name="Estevez J."/>
            <person name="da Costa R.R."/>
            <person name="Plunkett G.3rd."/>
            <person name="Perna N.T."/>
            <person name="Poulsen M."/>
        </authorList>
    </citation>
    <scope>NUCLEOTIDE SEQUENCE [LARGE SCALE GENOMIC DNA]</scope>
    <source>
        <strain evidence="2 3">12</strain>
    </source>
</reference>
<dbReference type="PATRIC" id="fig|379893.4.peg.3048"/>
<dbReference type="EMBL" id="JNGI01000028">
    <property type="protein sequence ID" value="KNC94342.1"/>
    <property type="molecule type" value="Genomic_DNA"/>
</dbReference>
<evidence type="ECO:0000313" key="3">
    <source>
        <dbReference type="Proteomes" id="UP000037393"/>
    </source>
</evidence>
<dbReference type="Proteomes" id="UP000037393">
    <property type="component" value="Unassembled WGS sequence"/>
</dbReference>
<keyword evidence="1" id="KW-0812">Transmembrane</keyword>
<dbReference type="RefSeq" id="WP_049856487.1">
    <property type="nucleotide sequence ID" value="NZ_JNGI01000028.1"/>
</dbReference>
<keyword evidence="3" id="KW-1185">Reference proteome</keyword>
<dbReference type="AlphaFoldDB" id="A0A0L0GZE5"/>
<keyword evidence="1" id="KW-1133">Transmembrane helix</keyword>
<feature type="transmembrane region" description="Helical" evidence="1">
    <location>
        <begin position="7"/>
        <end position="27"/>
    </location>
</feature>
<dbReference type="OrthoDB" id="6463131at2"/>
<name>A0A0L0GZE5_9ENTR</name>
<accession>A0A0L0GZE5</accession>
<keyword evidence="1" id="KW-0472">Membrane</keyword>
<protein>
    <submittedName>
        <fullName evidence="2">Uncharacterized protein</fullName>
    </submittedName>
</protein>